<keyword evidence="3" id="KW-0813">Transport</keyword>
<evidence type="ECO:0000313" key="14">
    <source>
        <dbReference type="Proteomes" id="UP000184603"/>
    </source>
</evidence>
<dbReference type="GO" id="GO:0050897">
    <property type="term" value="F:cobalt ion binding"/>
    <property type="evidence" value="ECO:0007669"/>
    <property type="project" value="TreeGrafter"/>
</dbReference>
<keyword evidence="9" id="KW-0406">Ion transport</keyword>
<dbReference type="CDD" id="cd12833">
    <property type="entry name" value="ZntB-like_1"/>
    <property type="match status" value="1"/>
</dbReference>
<dbReference type="RefSeq" id="WP_073613925.1">
    <property type="nucleotide sequence ID" value="NZ_FRFE01000012.1"/>
</dbReference>
<dbReference type="Gene3D" id="1.20.58.340">
    <property type="entry name" value="Magnesium transport protein CorA, transmembrane region"/>
    <property type="match status" value="2"/>
</dbReference>
<comment type="subcellular location">
    <subcellularLocation>
        <location evidence="1">Cell membrane</location>
        <topology evidence="1">Multi-pass membrane protein</topology>
    </subcellularLocation>
</comment>
<dbReference type="InterPro" id="IPR045863">
    <property type="entry name" value="CorA_TM1_TM2"/>
</dbReference>
<feature type="coiled-coil region" evidence="11">
    <location>
        <begin position="220"/>
        <end position="250"/>
    </location>
</feature>
<evidence type="ECO:0000256" key="4">
    <source>
        <dbReference type="ARBA" id="ARBA00022475"/>
    </source>
</evidence>
<evidence type="ECO:0000256" key="12">
    <source>
        <dbReference type="SAM" id="Phobius"/>
    </source>
</evidence>
<dbReference type="GO" id="GO:0005886">
    <property type="term" value="C:plasma membrane"/>
    <property type="evidence" value="ECO:0007669"/>
    <property type="project" value="UniProtKB-SubCell"/>
</dbReference>
<dbReference type="InterPro" id="IPR002523">
    <property type="entry name" value="MgTranspt_CorA/ZnTranspt_ZntB"/>
</dbReference>
<dbReference type="OrthoDB" id="9803484at2"/>
<organism evidence="13 14">
    <name type="scientific">Desulfopila aestuarii DSM 18488</name>
    <dbReference type="NCBI Taxonomy" id="1121416"/>
    <lineage>
        <taxon>Bacteria</taxon>
        <taxon>Pseudomonadati</taxon>
        <taxon>Thermodesulfobacteriota</taxon>
        <taxon>Desulfobulbia</taxon>
        <taxon>Desulfobulbales</taxon>
        <taxon>Desulfocapsaceae</taxon>
        <taxon>Desulfopila</taxon>
    </lineage>
</organism>
<comment type="similarity">
    <text evidence="2">Belongs to the CorA metal ion transporter (MIT) (TC 1.A.35) family.</text>
</comment>
<keyword evidence="10 12" id="KW-0472">Membrane</keyword>
<keyword evidence="14" id="KW-1185">Reference proteome</keyword>
<evidence type="ECO:0000256" key="2">
    <source>
        <dbReference type="ARBA" id="ARBA00009765"/>
    </source>
</evidence>
<dbReference type="InterPro" id="IPR045861">
    <property type="entry name" value="CorA_cytoplasmic_dom"/>
</dbReference>
<dbReference type="AlphaFoldDB" id="A0A1M7Y935"/>
<evidence type="ECO:0000313" key="13">
    <source>
        <dbReference type="EMBL" id="SHO49038.1"/>
    </source>
</evidence>
<evidence type="ECO:0000256" key="10">
    <source>
        <dbReference type="ARBA" id="ARBA00023136"/>
    </source>
</evidence>
<evidence type="ECO:0000256" key="3">
    <source>
        <dbReference type="ARBA" id="ARBA00022448"/>
    </source>
</evidence>
<feature type="transmembrane region" description="Helical" evidence="12">
    <location>
        <begin position="297"/>
        <end position="318"/>
    </location>
</feature>
<dbReference type="STRING" id="1121416.SAMN02745220_02640"/>
<evidence type="ECO:0000256" key="1">
    <source>
        <dbReference type="ARBA" id="ARBA00004651"/>
    </source>
</evidence>
<keyword evidence="4" id="KW-1003">Cell membrane</keyword>
<dbReference type="GO" id="GO:0000287">
    <property type="term" value="F:magnesium ion binding"/>
    <property type="evidence" value="ECO:0007669"/>
    <property type="project" value="TreeGrafter"/>
</dbReference>
<dbReference type="EMBL" id="FRFE01000012">
    <property type="protein sequence ID" value="SHO49038.1"/>
    <property type="molecule type" value="Genomic_DNA"/>
</dbReference>
<sequence>MHSKAIHGFLLDRTGHGREIEISSTDTLPVHPDHLLWVHIDYTSPEAAAWLRNCDRLDPLAVESLLEETSRPRAMLFHTDLILDLRGVNMNPGADPEDMVAVRIWADEQYIISSNRRRMSSLEDIQEELHHGDGPKNSSEFISSLVGHIDDRISLVLDQLEDAFEQLEDNLLMEEYSELRVELARLRRLAIRLKRYLAPQKDAINHLLNEPPPWLQRRDKMRLRENVNLLNRHLEELDSIRDRAIIAQEEFINRLSEQLNNKMYTLSLVATLFMPLGFLTGLLGINVGGIPGSDSKYGFMTVSGLILFLLSMQLYYLWKKKWF</sequence>
<keyword evidence="11" id="KW-0175">Coiled coil</keyword>
<dbReference type="GO" id="GO:0015087">
    <property type="term" value="F:cobalt ion transmembrane transporter activity"/>
    <property type="evidence" value="ECO:0007669"/>
    <property type="project" value="TreeGrafter"/>
</dbReference>
<evidence type="ECO:0000256" key="9">
    <source>
        <dbReference type="ARBA" id="ARBA00023065"/>
    </source>
</evidence>
<dbReference type="Pfam" id="PF01544">
    <property type="entry name" value="CorA"/>
    <property type="match status" value="1"/>
</dbReference>
<proteinExistence type="inferred from homology"/>
<gene>
    <name evidence="13" type="ORF">SAMN02745220_02640</name>
</gene>
<dbReference type="PANTHER" id="PTHR46494">
    <property type="entry name" value="CORA FAMILY METAL ION TRANSPORTER (EUROFUNG)"/>
    <property type="match status" value="1"/>
</dbReference>
<feature type="transmembrane region" description="Helical" evidence="12">
    <location>
        <begin position="263"/>
        <end position="285"/>
    </location>
</feature>
<dbReference type="Proteomes" id="UP000184603">
    <property type="component" value="Unassembled WGS sequence"/>
</dbReference>
<dbReference type="GO" id="GO:0015095">
    <property type="term" value="F:magnesium ion transmembrane transporter activity"/>
    <property type="evidence" value="ECO:0007669"/>
    <property type="project" value="TreeGrafter"/>
</dbReference>
<keyword evidence="7" id="KW-0862">Zinc</keyword>
<evidence type="ECO:0000256" key="8">
    <source>
        <dbReference type="ARBA" id="ARBA00022989"/>
    </source>
</evidence>
<keyword evidence="8 12" id="KW-1133">Transmembrane helix</keyword>
<dbReference type="SUPFAM" id="SSF143865">
    <property type="entry name" value="CorA soluble domain-like"/>
    <property type="match status" value="1"/>
</dbReference>
<name>A0A1M7Y935_9BACT</name>
<accession>A0A1M7Y935</accession>
<keyword evidence="6 12" id="KW-0812">Transmembrane</keyword>
<evidence type="ECO:0000256" key="11">
    <source>
        <dbReference type="SAM" id="Coils"/>
    </source>
</evidence>
<feature type="coiled-coil region" evidence="11">
    <location>
        <begin position="150"/>
        <end position="177"/>
    </location>
</feature>
<protein>
    <submittedName>
        <fullName evidence="13">Zinc transporter</fullName>
    </submittedName>
</protein>
<dbReference type="PANTHER" id="PTHR46494:SF3">
    <property type="entry name" value="ZINC TRANSPORT PROTEIN ZNTB"/>
    <property type="match status" value="1"/>
</dbReference>
<evidence type="ECO:0000256" key="5">
    <source>
        <dbReference type="ARBA" id="ARBA00022519"/>
    </source>
</evidence>
<dbReference type="Gene3D" id="3.30.460.20">
    <property type="entry name" value="CorA soluble domain-like"/>
    <property type="match status" value="1"/>
</dbReference>
<keyword evidence="5" id="KW-0997">Cell inner membrane</keyword>
<evidence type="ECO:0000256" key="7">
    <source>
        <dbReference type="ARBA" id="ARBA00022833"/>
    </source>
</evidence>
<dbReference type="SUPFAM" id="SSF144083">
    <property type="entry name" value="Magnesium transport protein CorA, transmembrane region"/>
    <property type="match status" value="1"/>
</dbReference>
<evidence type="ECO:0000256" key="6">
    <source>
        <dbReference type="ARBA" id="ARBA00022692"/>
    </source>
</evidence>
<reference evidence="13 14" key="1">
    <citation type="submission" date="2016-12" db="EMBL/GenBank/DDBJ databases">
        <authorList>
            <person name="Song W.-J."/>
            <person name="Kurnit D.M."/>
        </authorList>
    </citation>
    <scope>NUCLEOTIDE SEQUENCE [LARGE SCALE GENOMIC DNA]</scope>
    <source>
        <strain evidence="13 14">DSM 18488</strain>
    </source>
</reference>